<dbReference type="Pfam" id="PF13144">
    <property type="entry name" value="ChapFlgA"/>
    <property type="match status" value="1"/>
</dbReference>
<evidence type="ECO:0000256" key="6">
    <source>
        <dbReference type="ARBA" id="ARBA00025643"/>
    </source>
</evidence>
<dbReference type="PANTHER" id="PTHR36307">
    <property type="entry name" value="FLAGELLA BASAL BODY P-RING FORMATION PROTEIN FLGA"/>
    <property type="match status" value="1"/>
</dbReference>
<dbReference type="InterPro" id="IPR039246">
    <property type="entry name" value="Flagellar_FlgA"/>
</dbReference>
<dbReference type="Proteomes" id="UP001621714">
    <property type="component" value="Unassembled WGS sequence"/>
</dbReference>
<comment type="caution">
    <text evidence="9">The sequence shown here is derived from an EMBL/GenBank/DDBJ whole genome shotgun (WGS) entry which is preliminary data.</text>
</comment>
<keyword evidence="9" id="KW-0282">Flagellum</keyword>
<accession>A0ABW8PW80</accession>
<evidence type="ECO:0000256" key="3">
    <source>
        <dbReference type="ARBA" id="ARBA00014754"/>
    </source>
</evidence>
<keyword evidence="7" id="KW-1005">Bacterial flagellum biogenesis</keyword>
<evidence type="ECO:0000256" key="7">
    <source>
        <dbReference type="RuleBase" id="RU362063"/>
    </source>
</evidence>
<dbReference type="InterPro" id="IPR017585">
    <property type="entry name" value="SAF_FlgA"/>
</dbReference>
<dbReference type="SMART" id="SM00858">
    <property type="entry name" value="SAF"/>
    <property type="match status" value="1"/>
</dbReference>
<dbReference type="Gene3D" id="2.30.30.760">
    <property type="match status" value="1"/>
</dbReference>
<keyword evidence="5 7" id="KW-0574">Periplasm</keyword>
<keyword evidence="9" id="KW-0966">Cell projection</keyword>
<protein>
    <recommendedName>
        <fullName evidence="3 7">Flagella basal body P-ring formation protein FlgA</fullName>
    </recommendedName>
</protein>
<evidence type="ECO:0000256" key="5">
    <source>
        <dbReference type="ARBA" id="ARBA00022764"/>
    </source>
</evidence>
<keyword evidence="4" id="KW-0732">Signal</keyword>
<dbReference type="RefSeq" id="WP_405338279.1">
    <property type="nucleotide sequence ID" value="NZ_JBANFI010000003.1"/>
</dbReference>
<evidence type="ECO:0000256" key="4">
    <source>
        <dbReference type="ARBA" id="ARBA00022729"/>
    </source>
</evidence>
<dbReference type="Pfam" id="PF17656">
    <property type="entry name" value="ChapFlgA_N"/>
    <property type="match status" value="1"/>
</dbReference>
<evidence type="ECO:0000313" key="9">
    <source>
        <dbReference type="EMBL" id="MFK7160505.1"/>
    </source>
</evidence>
<proteinExistence type="inferred from homology"/>
<dbReference type="PANTHER" id="PTHR36307:SF1">
    <property type="entry name" value="FLAGELLA BASAL BODY P-RING FORMATION PROTEIN FLGA"/>
    <property type="match status" value="1"/>
</dbReference>
<organism evidence="9 10">
    <name type="scientific">Marinospirillum alkalitolerans</name>
    <dbReference type="NCBI Taxonomy" id="3123374"/>
    <lineage>
        <taxon>Bacteria</taxon>
        <taxon>Pseudomonadati</taxon>
        <taxon>Pseudomonadota</taxon>
        <taxon>Gammaproteobacteria</taxon>
        <taxon>Oceanospirillales</taxon>
        <taxon>Oceanospirillaceae</taxon>
        <taxon>Marinospirillum</taxon>
    </lineage>
</organism>
<dbReference type="EMBL" id="JBANFI010000003">
    <property type="protein sequence ID" value="MFK7160505.1"/>
    <property type="molecule type" value="Genomic_DNA"/>
</dbReference>
<evidence type="ECO:0000256" key="2">
    <source>
        <dbReference type="ARBA" id="ARBA00010474"/>
    </source>
</evidence>
<name>A0ABW8PW80_9GAMM</name>
<dbReference type="InterPro" id="IPR041231">
    <property type="entry name" value="FlgA_N"/>
</dbReference>
<evidence type="ECO:0000256" key="1">
    <source>
        <dbReference type="ARBA" id="ARBA00004418"/>
    </source>
</evidence>
<dbReference type="Gene3D" id="3.90.1210.10">
    <property type="entry name" value="Antifreeze-like/N-acetylneuraminic acid synthase C-terminal domain"/>
    <property type="match status" value="1"/>
</dbReference>
<comment type="similarity">
    <text evidence="2 7">Belongs to the FlgA family.</text>
</comment>
<dbReference type="CDD" id="cd11614">
    <property type="entry name" value="SAF_CpaB_FlgA_like"/>
    <property type="match status" value="1"/>
</dbReference>
<comment type="function">
    <text evidence="6 7">Involved in the assembly process of the P-ring formation. It may associate with FlgF on the rod constituting a structure essential for the P-ring assembly or may act as a modulator protein for the P-ring assembly.</text>
</comment>
<keyword evidence="9" id="KW-0969">Cilium</keyword>
<gene>
    <name evidence="9" type="primary">flgA</name>
    <name evidence="9" type="ORF">V6U78_05590</name>
</gene>
<dbReference type="NCBIfam" id="TIGR03170">
    <property type="entry name" value="flgA_cterm"/>
    <property type="match status" value="1"/>
</dbReference>
<reference evidence="9 10" key="1">
    <citation type="submission" date="2024-02" db="EMBL/GenBank/DDBJ databases">
        <title>Marinospirillum sp. MEB 164 isolated from Lonar lake sediment.</title>
        <authorList>
            <person name="Joshi A."/>
            <person name="Thite S."/>
        </authorList>
    </citation>
    <scope>NUCLEOTIDE SEQUENCE [LARGE SCALE GENOMIC DNA]</scope>
    <source>
        <strain evidence="9 10">MEB164</strain>
    </source>
</reference>
<feature type="domain" description="SAF" evidence="8">
    <location>
        <begin position="81"/>
        <end position="143"/>
    </location>
</feature>
<keyword evidence="10" id="KW-1185">Reference proteome</keyword>
<evidence type="ECO:0000313" key="10">
    <source>
        <dbReference type="Proteomes" id="UP001621714"/>
    </source>
</evidence>
<evidence type="ECO:0000259" key="8">
    <source>
        <dbReference type="SMART" id="SM00858"/>
    </source>
</evidence>
<sequence length="206" mass="23519">MLELRDEVYDWVEQQLREEQLQRYQIELSTTQGGLRLPVCEEALQVEPHGRAELRGRVNLRVACAEQGWFIYVTANITVYTPVVIARTALPRQTQLTRSMLELREMDVSRLRGNYYTRIEDLVGFRLRSRVNEGAVLTDQQLIASHAVNRGDQVVIHAIGSQLQVRMQGEALDNGQVGDQVRVRNLQSGRTIRARVAARGVVEVHF</sequence>
<comment type="subcellular location">
    <subcellularLocation>
        <location evidence="1 7">Periplasm</location>
    </subcellularLocation>
</comment>
<dbReference type="InterPro" id="IPR013974">
    <property type="entry name" value="SAF"/>
</dbReference>